<dbReference type="SUPFAM" id="SSF46785">
    <property type="entry name" value="Winged helix' DNA-binding domain"/>
    <property type="match status" value="1"/>
</dbReference>
<evidence type="ECO:0008006" key="3">
    <source>
        <dbReference type="Google" id="ProtNLM"/>
    </source>
</evidence>
<dbReference type="InterPro" id="IPR036390">
    <property type="entry name" value="WH_DNA-bd_sf"/>
</dbReference>
<dbReference type="Proteomes" id="UP001451606">
    <property type="component" value="Chromosome"/>
</dbReference>
<dbReference type="GeneID" id="95967928"/>
<sequence length="103" mass="12150">MYPMLASMEKQGLIRKNTDGPYFISESGKKEMEFHRKTMVGFRRRWMPDDPEDILSQINSYMNYFSDIAHELTGQRSTFVDLKNRISELIEKIPEESHSVESQ</sequence>
<dbReference type="EMBL" id="CP133772">
    <property type="protein sequence ID" value="WYY00612.1"/>
    <property type="molecule type" value="Genomic_DNA"/>
</dbReference>
<reference evidence="1 2" key="1">
    <citation type="submission" date="2023-09" db="EMBL/GenBank/DDBJ databases">
        <authorList>
            <person name="Golyshina O.V."/>
            <person name="Lunev E.A."/>
            <person name="Bargiela R."/>
            <person name="Gaines M.C."/>
            <person name="Daum B."/>
            <person name="Bale N.J."/>
            <person name="Koenen M."/>
            <person name="Sinninghe Damst J.S."/>
            <person name="Yakimov M."/>
            <person name="Golyshin P.N."/>
        </authorList>
    </citation>
    <scope>NUCLEOTIDE SEQUENCE [LARGE SCALE GENOMIC DNA]</scope>
    <source>
        <strain evidence="1 2">M1</strain>
    </source>
</reference>
<proteinExistence type="predicted"/>
<dbReference type="AlphaFoldDB" id="A0AAX4NGJ4"/>
<dbReference type="KEGG" id="omr:OXIME_001191"/>
<dbReference type="RefSeq" id="WP_393970946.1">
    <property type="nucleotide sequence ID" value="NZ_CP133772.1"/>
</dbReference>
<keyword evidence="2" id="KW-1185">Reference proteome</keyword>
<evidence type="ECO:0000313" key="2">
    <source>
        <dbReference type="Proteomes" id="UP001451606"/>
    </source>
</evidence>
<organism evidence="1 2">
    <name type="scientific">Oxyplasma meridianum</name>
    <dbReference type="NCBI Taxonomy" id="3073602"/>
    <lineage>
        <taxon>Archaea</taxon>
        <taxon>Methanobacteriati</taxon>
        <taxon>Thermoplasmatota</taxon>
        <taxon>Thermoplasmata</taxon>
        <taxon>Thermoplasmatales</taxon>
        <taxon>Thermoplasmataceae</taxon>
        <taxon>Oxyplasma</taxon>
    </lineage>
</organism>
<protein>
    <recommendedName>
        <fullName evidence="3">Transcription regulator PadR N-terminal domain-containing protein</fullName>
    </recommendedName>
</protein>
<evidence type="ECO:0000313" key="1">
    <source>
        <dbReference type="EMBL" id="WYY00612.1"/>
    </source>
</evidence>
<gene>
    <name evidence="1" type="ORF">OXIME_001191</name>
</gene>
<accession>A0AAX4NGJ4</accession>
<name>A0AAX4NGJ4_9ARCH</name>